<name>A0A226BZ66_9FIRM</name>
<comment type="caution">
    <text evidence="1">The sequence shown here is derived from an EMBL/GenBank/DDBJ whole genome shotgun (WGS) entry which is preliminary data.</text>
</comment>
<gene>
    <name evidence="1" type="ORF">CDO51_03485</name>
</gene>
<protein>
    <submittedName>
        <fullName evidence="1">Uncharacterized protein</fullName>
    </submittedName>
</protein>
<dbReference type="EMBL" id="NIQC01000005">
    <property type="protein sequence ID" value="OWZ84338.1"/>
    <property type="molecule type" value="Genomic_DNA"/>
</dbReference>
<dbReference type="Proteomes" id="UP000214588">
    <property type="component" value="Unassembled WGS sequence"/>
</dbReference>
<evidence type="ECO:0000313" key="1">
    <source>
        <dbReference type="EMBL" id="OWZ84338.1"/>
    </source>
</evidence>
<sequence>MCGHAGVGHCHSHMGLIQDDSGGLAVLLSLFQKATQVSLSIKKIEVTTGLHGSIKVITESGGIGVSYPRRGVTPQEAKIIKSLEGKQAIRTQTLVVEAFGRLYGQGVLETPVSLQSAICKAALNSFVKQFPSQFYICNENVVGNEGIIIGTVLDIDNIAVSALATVNATKGGLGPNEDLEGNSPIGNKGKLMKKLDLDKIPSIVIEGKVYNPSMSKKLDNSTFTVRADDIDDNPVVAEAIKTAAKSQGISIIHDNSTMKRTPGKLTENKNAFADKLISSAQQLKENEYSHEKVLTLSEIAKLVSEDAGGITFMSDRLHSILGGVGLLPATSAVYNLVVTENYFKENIMPVITDTDLKLFEKIAVKSINELSKNLDKATDHLFNNQSKTLLDEYVKTINI</sequence>
<evidence type="ECO:0000313" key="2">
    <source>
        <dbReference type="Proteomes" id="UP000214588"/>
    </source>
</evidence>
<proteinExistence type="predicted"/>
<reference evidence="1 2" key="1">
    <citation type="submission" date="2017-06" db="EMBL/GenBank/DDBJ databases">
        <title>Draft Genome Sequence of Natranaerobius trueperi halophilic, alkalithermophilic bacteria from soda lakes.</title>
        <authorList>
            <person name="Zhao B."/>
        </authorList>
    </citation>
    <scope>NUCLEOTIDE SEQUENCE [LARGE SCALE GENOMIC DNA]</scope>
    <source>
        <strain evidence="1 2">DSM 18760</strain>
    </source>
</reference>
<accession>A0A226BZ66</accession>
<keyword evidence="2" id="KW-1185">Reference proteome</keyword>
<dbReference type="AlphaFoldDB" id="A0A226BZ66"/>
<organism evidence="1 2">
    <name type="scientific">Natranaerobius trueperi</name>
    <dbReference type="NCBI Taxonomy" id="759412"/>
    <lineage>
        <taxon>Bacteria</taxon>
        <taxon>Bacillati</taxon>
        <taxon>Bacillota</taxon>
        <taxon>Clostridia</taxon>
        <taxon>Natranaerobiales</taxon>
        <taxon>Natranaerobiaceae</taxon>
        <taxon>Natranaerobius</taxon>
    </lineage>
</organism>